<gene>
    <name evidence="1" type="ORF">SAMN06295973_0043</name>
</gene>
<organism evidence="1 2">
    <name type="scientific">Plantibacter cousiniae</name>
    <name type="common">nom. nud.</name>
    <dbReference type="NCBI Taxonomy" id="199709"/>
    <lineage>
        <taxon>Bacteria</taxon>
        <taxon>Bacillati</taxon>
        <taxon>Actinomycetota</taxon>
        <taxon>Actinomycetes</taxon>
        <taxon>Micrococcales</taxon>
        <taxon>Microbacteriaceae</taxon>
        <taxon>Plantibacter</taxon>
    </lineage>
</organism>
<evidence type="ECO:0000313" key="2">
    <source>
        <dbReference type="Proteomes" id="UP000190827"/>
    </source>
</evidence>
<evidence type="ECO:0000313" key="1">
    <source>
        <dbReference type="EMBL" id="SKC35793.1"/>
    </source>
</evidence>
<keyword evidence="2" id="KW-1185">Reference proteome</keyword>
<dbReference type="Proteomes" id="UP000190827">
    <property type="component" value="Unassembled WGS sequence"/>
</dbReference>
<sequence>MGAVDGFLAWLDASRKPDPETACRQLSPELVIRMLAELNAQSPVQVGTCEEMINTTAELYRATGQDPAVDIAVQEETATAATLFVTYLSSGDCGTAVMERPGTDWIITELSRECAG</sequence>
<protein>
    <submittedName>
        <fullName evidence="1">Uncharacterized protein</fullName>
    </submittedName>
</protein>
<proteinExistence type="predicted"/>
<reference evidence="1 2" key="1">
    <citation type="submission" date="2017-02" db="EMBL/GenBank/DDBJ databases">
        <authorList>
            <person name="Varghese N."/>
            <person name="Submissions S."/>
        </authorList>
    </citation>
    <scope>NUCLEOTIDE SEQUENCE [LARGE SCALE GENOMIC DNA]</scope>
    <source>
        <strain evidence="1 2">VKM Ac-1787</strain>
    </source>
</reference>
<accession>A0ABY1LFL9</accession>
<comment type="caution">
    <text evidence="1">The sequence shown here is derived from an EMBL/GenBank/DDBJ whole genome shotgun (WGS) entry which is preliminary data.</text>
</comment>
<name>A0ABY1LFL9_9MICO</name>
<dbReference type="EMBL" id="FUZO01000001">
    <property type="protein sequence ID" value="SKC35793.1"/>
    <property type="molecule type" value="Genomic_DNA"/>
</dbReference>